<comment type="similarity">
    <text evidence="1">Belongs to the palA/RIM20 family.</text>
</comment>
<dbReference type="InterPro" id="IPR004328">
    <property type="entry name" value="BRO1_dom"/>
</dbReference>
<feature type="region of interest" description="Disordered" evidence="3">
    <location>
        <begin position="788"/>
        <end position="823"/>
    </location>
</feature>
<dbReference type="InterPro" id="IPR038499">
    <property type="entry name" value="BRO1_sf"/>
</dbReference>
<dbReference type="Proteomes" id="UP000654370">
    <property type="component" value="Unassembled WGS sequence"/>
</dbReference>
<keyword evidence="6" id="KW-1185">Reference proteome</keyword>
<dbReference type="InterPro" id="IPR025304">
    <property type="entry name" value="ALIX_V_dom"/>
</dbReference>
<comment type="caution">
    <text evidence="5">The sequence shown here is derived from an EMBL/GenBank/DDBJ whole genome shotgun (WGS) entry which is preliminary data.</text>
</comment>
<name>A0A8H7PXZ9_MORIS</name>
<dbReference type="Gene3D" id="1.20.140.50">
    <property type="entry name" value="alix/aip1 like domains"/>
    <property type="match status" value="1"/>
</dbReference>
<proteinExistence type="inferred from homology"/>
<evidence type="ECO:0000256" key="1">
    <source>
        <dbReference type="ARBA" id="ARBA00038154"/>
    </source>
</evidence>
<dbReference type="Pfam" id="PF03097">
    <property type="entry name" value="BRO1"/>
    <property type="match status" value="1"/>
</dbReference>
<gene>
    <name evidence="5" type="ORF">INT43_007272</name>
</gene>
<evidence type="ECO:0000313" key="5">
    <source>
        <dbReference type="EMBL" id="KAG2182342.1"/>
    </source>
</evidence>
<dbReference type="SMART" id="SM01041">
    <property type="entry name" value="BRO1"/>
    <property type="match status" value="1"/>
</dbReference>
<feature type="non-terminal residue" evidence="5">
    <location>
        <position position="1"/>
    </location>
</feature>
<evidence type="ECO:0000256" key="3">
    <source>
        <dbReference type="SAM" id="MobiDB-lite"/>
    </source>
</evidence>
<dbReference type="EMBL" id="JAEPQZ010000004">
    <property type="protein sequence ID" value="KAG2182342.1"/>
    <property type="molecule type" value="Genomic_DNA"/>
</dbReference>
<dbReference type="AlphaFoldDB" id="A0A8H7PXZ9"/>
<evidence type="ECO:0000259" key="4">
    <source>
        <dbReference type="PROSITE" id="PS51180"/>
    </source>
</evidence>
<accession>A0A8H7PXZ9</accession>
<reference evidence="5" key="1">
    <citation type="submission" date="2020-12" db="EMBL/GenBank/DDBJ databases">
        <title>Metabolic potential, ecology and presence of endohyphal bacteria is reflected in genomic diversity of Mucoromycotina.</title>
        <authorList>
            <person name="Muszewska A."/>
            <person name="Okrasinska A."/>
            <person name="Steczkiewicz K."/>
            <person name="Drgas O."/>
            <person name="Orlowska M."/>
            <person name="Perlinska-Lenart U."/>
            <person name="Aleksandrzak-Piekarczyk T."/>
            <person name="Szatraj K."/>
            <person name="Zielenkiewicz U."/>
            <person name="Pilsyk S."/>
            <person name="Malc E."/>
            <person name="Mieczkowski P."/>
            <person name="Kruszewska J.S."/>
            <person name="Biernat P."/>
            <person name="Pawlowska J."/>
        </authorList>
    </citation>
    <scope>NUCLEOTIDE SEQUENCE</scope>
    <source>
        <strain evidence="5">WA0000067209</strain>
    </source>
</reference>
<feature type="domain" description="BRO1" evidence="4">
    <location>
        <begin position="15"/>
        <end position="421"/>
    </location>
</feature>
<evidence type="ECO:0000313" key="6">
    <source>
        <dbReference type="Proteomes" id="UP000654370"/>
    </source>
</evidence>
<dbReference type="Gene3D" id="1.25.40.280">
    <property type="entry name" value="alix/aip1 like domains"/>
    <property type="match status" value="1"/>
</dbReference>
<evidence type="ECO:0000256" key="2">
    <source>
        <dbReference type="SAM" id="Coils"/>
    </source>
</evidence>
<organism evidence="5 6">
    <name type="scientific">Mortierella isabellina</name>
    <name type="common">Filamentous fungus</name>
    <name type="synonym">Umbelopsis isabellina</name>
    <dbReference type="NCBI Taxonomy" id="91625"/>
    <lineage>
        <taxon>Eukaryota</taxon>
        <taxon>Fungi</taxon>
        <taxon>Fungi incertae sedis</taxon>
        <taxon>Mucoromycota</taxon>
        <taxon>Mucoromycotina</taxon>
        <taxon>Umbelopsidomycetes</taxon>
        <taxon>Umbelopsidales</taxon>
        <taxon>Umbelopsidaceae</taxon>
        <taxon>Umbelopsis</taxon>
    </lineage>
</organism>
<keyword evidence="2" id="KW-0175">Coiled coil</keyword>
<sequence length="823" mass="92892">TSYRYSFSMANASTNLLAVEVKKTEKVSLTQVLRDYISNAYAEHPDLYTDDFRVLDELRMDCIHLGSQHNALNRLIKYYGQLVFIGSKFPIDVWYLNLCIVCHSQPANSACTMHLACVLYSIAAMQSQLGIAENRATEEGVRRACMYFQNAAGAFKHLQDVVIPDIRTAPTKDMTTSALNTLVSLMLAQAQECVWQKAAIDHLRDGTIARLAVQVAEYYDSAYELATNSSISGLYPASWLSHMQIKTWHFKAAAQFRKATECISQNKYGEEIARLQLADTYVKKGLDLSGSFLSRGSSVGEMVINDLKSLQQIIQSNLARAQRDNDVIYLEPVPSSSALPEIAKSGMVKPVNTPEITDPVDLMMENERSHGKMPHALLGLPLFQKLVPFAVHQAASVYFDRKERVLKTDIMGKLEELNAVYHSTLRSLNLPTSLQALEQPIGPPPSLLKRAEEVKSKGGTSVLYDMTEKVRQLSLKNSELLDQALNAIDEELEEDDSLRKKYRERWPLPKSSELTGQITAQGKKHRETILSAQKADQIVHQKLDLWAKIIDILSLPQQDIERSIPSVHVPRGYSAVEEDDDLARQNNAARELRVLLEEAETHVRVRKDIIERAQRTSMADDISPALLNKAAQLTANSPIAKIEPAQFEDLFAVQLRQYDEYLKAVDQQEEEQHILMRKITDANEKFLEARKYNSAIAKREKALQNLEQAYDKFQEIYTNLQEGMKVSHSICTEPLFTFKYAHNQLQFYSDHGQSLTNFKKKCIEYQQYRRNEAVQALKAMGETPLSLSSLKLNAPEEPQSPGSGRPGWNPSFGIRFSGKQNNS</sequence>
<dbReference type="PANTHER" id="PTHR23030:SF39">
    <property type="entry name" value="PROGRAMMED CELL DEATH 6-INTERACTING PROTEIN"/>
    <property type="match status" value="1"/>
</dbReference>
<dbReference type="PANTHER" id="PTHR23030">
    <property type="entry name" value="PCD6 INTERACTING PROTEIN-RELATED"/>
    <property type="match status" value="1"/>
</dbReference>
<dbReference type="GO" id="GO:0005768">
    <property type="term" value="C:endosome"/>
    <property type="evidence" value="ECO:0007669"/>
    <property type="project" value="TreeGrafter"/>
</dbReference>
<protein>
    <recommendedName>
        <fullName evidence="4">BRO1 domain-containing protein</fullName>
    </recommendedName>
</protein>
<dbReference type="Gene3D" id="1.20.120.560">
    <property type="entry name" value="alix/aip1 in complex with the ypdl late domain"/>
    <property type="match status" value="1"/>
</dbReference>
<dbReference type="PROSITE" id="PS51180">
    <property type="entry name" value="BRO1"/>
    <property type="match status" value="1"/>
</dbReference>
<feature type="coiled-coil region" evidence="2">
    <location>
        <begin position="665"/>
        <end position="723"/>
    </location>
</feature>
<dbReference type="OrthoDB" id="64867at2759"/>
<dbReference type="Pfam" id="PF13949">
    <property type="entry name" value="ALIX_LYPXL_bnd"/>
    <property type="match status" value="1"/>
</dbReference>